<sequence>MAERDMTGEDRPDLESPGLARRHAEDPPRIGRFGFGELGGLGGLGGFAGGGGDLANLPPWSVRDDGSGADGADGAERPDRDPVALAAWRRVAERRRRRASSEPTDPEGQAGSVDEPSDASLPVVPPTPPAEPMSQRVLAEQALAALERAALEDLGDDVPVVDESPSPSPDAVEPVAPRDDDAGVFAGIAAAAGGGNDRDTSTDDEGLEPWLGTRPVEAEARDAQAGPPGRPSGPPAARGGHDPRPGGGPSEPGGRHEVLLSLAGRIDDDALTSVRELVAVEDEAAAAELLGGCLLAAGAGVTAREHAVLGRWFAASRVDPELVDALPRDPEADRRDEHRFTADPPSASAATGGAGEAVARAAARLPGVQRVQQCWRTTPAGTAPGPVPHRVVLVETQSADDCEHVAHHVAHAAREHGAVSVEVFAAGADLPAYHRAAVRAARPLDSAPASSPAPPTTPAPPAFPASGPATPLRPRRPDPAPSWRRGAEEVSAFGAGDEVPPFGVPTPAASSPAASEPEAPADDAPRVESGDDEYRTVASAGRDPLERTSTPESRLPRRNAGDTDRPSPVTPPAPAPLPVTPPAASTPRDDAPSAPPVTPVPSAPPAPPEPAPEPEPPAEAVVPSEPTPVDIDPDVTAERIAALWRVPPPDEILSDQHPISAWSEGPVGPTFGPGEDEPVTTAQELSAVRGGEAPVDPDAATGDMPAVAPPSDPGPPDATAAEGRVRRARHSRAETGEFEMPVDLPPAPQPDLPDDPTTRAAPTNGHRHGPEADAEARDRSDDAATGPVERPEAMPPPSGPSEPSAPRPPASSGPDSFDVQLSERERELLARLHEELASRERLAPDSPDPLLGRPPATPPGPPPGSEDATAPRPRPGGPPPGPGRPGSWQGPPPGVAGTNGAGTNGHGPVNGHGLPHRRDHDDEDGPRA</sequence>
<dbReference type="RefSeq" id="WP_337704868.1">
    <property type="nucleotide sequence ID" value="NZ_JBBEGM010000008.1"/>
</dbReference>
<feature type="region of interest" description="Disordered" evidence="1">
    <location>
        <begin position="1"/>
        <end position="256"/>
    </location>
</feature>
<feature type="compositionally biased region" description="Pro residues" evidence="1">
    <location>
        <begin position="593"/>
        <end position="617"/>
    </location>
</feature>
<feature type="compositionally biased region" description="Pro residues" evidence="1">
    <location>
        <begin position="568"/>
        <end position="581"/>
    </location>
</feature>
<feature type="compositionally biased region" description="Pro residues" evidence="1">
    <location>
        <begin position="855"/>
        <end position="864"/>
    </location>
</feature>
<keyword evidence="3" id="KW-1185">Reference proteome</keyword>
<evidence type="ECO:0000313" key="3">
    <source>
        <dbReference type="Proteomes" id="UP001369736"/>
    </source>
</evidence>
<feature type="compositionally biased region" description="Pro residues" evidence="1">
    <location>
        <begin position="793"/>
        <end position="811"/>
    </location>
</feature>
<feature type="compositionally biased region" description="Basic and acidic residues" evidence="1">
    <location>
        <begin position="768"/>
        <end position="782"/>
    </location>
</feature>
<proteinExistence type="predicted"/>
<comment type="caution">
    <text evidence="2">The sequence shown here is derived from an EMBL/GenBank/DDBJ whole genome shotgun (WGS) entry which is preliminary data.</text>
</comment>
<feature type="compositionally biased region" description="Gly residues" evidence="1">
    <location>
        <begin position="897"/>
        <end position="910"/>
    </location>
</feature>
<reference evidence="2 3" key="1">
    <citation type="submission" date="2024-03" db="EMBL/GenBank/DDBJ databases">
        <title>Actinomycetospora sp. OC33-EN07, a novel actinomycete isolated from wild orchid (Aerides multiflora).</title>
        <authorList>
            <person name="Suriyachadkun C."/>
        </authorList>
    </citation>
    <scope>NUCLEOTIDE SEQUENCE [LARGE SCALE GENOMIC DNA]</scope>
    <source>
        <strain evidence="2 3">OC33-EN07</strain>
    </source>
</reference>
<feature type="compositionally biased region" description="Low complexity" evidence="1">
    <location>
        <begin position="507"/>
        <end position="518"/>
    </location>
</feature>
<feature type="compositionally biased region" description="Basic and acidic residues" evidence="1">
    <location>
        <begin position="523"/>
        <end position="535"/>
    </location>
</feature>
<gene>
    <name evidence="2" type="ORF">WCD58_20280</name>
</gene>
<feature type="compositionally biased region" description="Pro residues" evidence="1">
    <location>
        <begin position="707"/>
        <end position="716"/>
    </location>
</feature>
<feature type="compositionally biased region" description="Low complexity" evidence="1">
    <location>
        <begin position="618"/>
        <end position="629"/>
    </location>
</feature>
<feature type="compositionally biased region" description="Basic and acidic residues" evidence="1">
    <location>
        <begin position="1"/>
        <end position="14"/>
    </location>
</feature>
<dbReference type="Proteomes" id="UP001369736">
    <property type="component" value="Unassembled WGS sequence"/>
</dbReference>
<evidence type="ECO:0008006" key="4">
    <source>
        <dbReference type="Google" id="ProtNLM"/>
    </source>
</evidence>
<feature type="compositionally biased region" description="Gly residues" evidence="1">
    <location>
        <begin position="33"/>
        <end position="53"/>
    </location>
</feature>
<feature type="compositionally biased region" description="Basic and acidic residues" evidence="1">
    <location>
        <begin position="916"/>
        <end position="928"/>
    </location>
</feature>
<organism evidence="2 3">
    <name type="scientific">Actinomycetospora flava</name>
    <dbReference type="NCBI Taxonomy" id="3129232"/>
    <lineage>
        <taxon>Bacteria</taxon>
        <taxon>Bacillati</taxon>
        <taxon>Actinomycetota</taxon>
        <taxon>Actinomycetes</taxon>
        <taxon>Pseudonocardiales</taxon>
        <taxon>Pseudonocardiaceae</taxon>
        <taxon>Actinomycetospora</taxon>
    </lineage>
</organism>
<evidence type="ECO:0000313" key="2">
    <source>
        <dbReference type="EMBL" id="MEJ2863511.1"/>
    </source>
</evidence>
<feature type="region of interest" description="Disordered" evidence="1">
    <location>
        <begin position="649"/>
        <end position="928"/>
    </location>
</feature>
<feature type="region of interest" description="Disordered" evidence="1">
    <location>
        <begin position="444"/>
        <end position="632"/>
    </location>
</feature>
<feature type="compositionally biased region" description="Pro residues" evidence="1">
    <location>
        <begin position="451"/>
        <end position="463"/>
    </location>
</feature>
<dbReference type="EMBL" id="JBBEGM010000008">
    <property type="protein sequence ID" value="MEJ2863511.1"/>
    <property type="molecule type" value="Genomic_DNA"/>
</dbReference>
<feature type="compositionally biased region" description="Low complexity" evidence="1">
    <location>
        <begin position="161"/>
        <end position="175"/>
    </location>
</feature>
<accession>A0ABU8M919</accession>
<name>A0ABU8M919_9PSEU</name>
<protein>
    <recommendedName>
        <fullName evidence="4">Syndecan 1</fullName>
    </recommendedName>
</protein>
<feature type="compositionally biased region" description="Pro residues" evidence="1">
    <location>
        <begin position="872"/>
        <end position="883"/>
    </location>
</feature>
<feature type="compositionally biased region" description="Low complexity" evidence="1">
    <location>
        <begin position="138"/>
        <end position="148"/>
    </location>
</feature>
<feature type="compositionally biased region" description="Basic and acidic residues" evidence="1">
    <location>
        <begin position="821"/>
        <end position="843"/>
    </location>
</feature>
<feature type="region of interest" description="Disordered" evidence="1">
    <location>
        <begin position="327"/>
        <end position="352"/>
    </location>
</feature>
<feature type="compositionally biased region" description="Basic and acidic residues" evidence="1">
    <location>
        <begin position="327"/>
        <end position="341"/>
    </location>
</feature>
<evidence type="ECO:0000256" key="1">
    <source>
        <dbReference type="SAM" id="MobiDB-lite"/>
    </source>
</evidence>